<name>A0A135YN99_9FIRM</name>
<organism evidence="3 4">
    <name type="scientific">Peptostreptococcus anaerobius</name>
    <dbReference type="NCBI Taxonomy" id="1261"/>
    <lineage>
        <taxon>Bacteria</taxon>
        <taxon>Bacillati</taxon>
        <taxon>Bacillota</taxon>
        <taxon>Clostridia</taxon>
        <taxon>Peptostreptococcales</taxon>
        <taxon>Peptostreptococcaceae</taxon>
        <taxon>Peptostreptococcus</taxon>
    </lineage>
</organism>
<dbReference type="PANTHER" id="PTHR34477:SF1">
    <property type="entry name" value="UPF0213 PROTEIN YHBQ"/>
    <property type="match status" value="1"/>
</dbReference>
<dbReference type="eggNOG" id="COG2827">
    <property type="taxonomic scope" value="Bacteria"/>
</dbReference>
<dbReference type="Proteomes" id="UP000070326">
    <property type="component" value="Unassembled WGS sequence"/>
</dbReference>
<feature type="domain" description="GIY-YIG" evidence="2">
    <location>
        <begin position="1"/>
        <end position="75"/>
    </location>
</feature>
<dbReference type="EMBL" id="LSQZ01000085">
    <property type="protein sequence ID" value="KXI10870.1"/>
    <property type="molecule type" value="Genomic_DNA"/>
</dbReference>
<dbReference type="InterPro" id="IPR000305">
    <property type="entry name" value="GIY-YIG_endonuc"/>
</dbReference>
<dbReference type="InterPro" id="IPR050190">
    <property type="entry name" value="UPF0213_domain"/>
</dbReference>
<reference evidence="3 4" key="1">
    <citation type="submission" date="2016-02" db="EMBL/GenBank/DDBJ databases">
        <authorList>
            <person name="Wen L."/>
            <person name="He K."/>
            <person name="Yang H."/>
        </authorList>
    </citation>
    <scope>NUCLEOTIDE SEQUENCE [LARGE SCALE GENOMIC DNA]</scope>
    <source>
        <strain evidence="3 4">MJR8628A</strain>
    </source>
</reference>
<dbReference type="AlphaFoldDB" id="A0A135YN99"/>
<dbReference type="PATRIC" id="fig|1261.3.peg.1596"/>
<dbReference type="PANTHER" id="PTHR34477">
    <property type="entry name" value="UPF0213 PROTEIN YHBQ"/>
    <property type="match status" value="1"/>
</dbReference>
<evidence type="ECO:0000313" key="4">
    <source>
        <dbReference type="Proteomes" id="UP000070326"/>
    </source>
</evidence>
<dbReference type="CDD" id="cd10456">
    <property type="entry name" value="GIY-YIG_UPF0213"/>
    <property type="match status" value="1"/>
</dbReference>
<sequence length="105" mass="12547">MFTYLIRCEDGSLYCGYTTDIANRYKKHKDGRGAKYTRNKKVKSLELYIELYSKSDAMRLEALIKNRFSKKEKEELINGDDSLIDQFQLDYKRIVRRPDMDILYT</sequence>
<evidence type="ECO:0000256" key="1">
    <source>
        <dbReference type="ARBA" id="ARBA00007435"/>
    </source>
</evidence>
<accession>A0A135YN99</accession>
<dbReference type="STRING" id="1261.HMPREF3195_01612"/>
<dbReference type="Gene3D" id="3.40.1440.10">
    <property type="entry name" value="GIY-YIG endonuclease"/>
    <property type="match status" value="1"/>
</dbReference>
<dbReference type="InterPro" id="IPR035901">
    <property type="entry name" value="GIY-YIG_endonuc_sf"/>
</dbReference>
<proteinExistence type="inferred from homology"/>
<dbReference type="Pfam" id="PF01541">
    <property type="entry name" value="GIY-YIG"/>
    <property type="match status" value="1"/>
</dbReference>
<gene>
    <name evidence="3" type="ORF">HMPREF3195_01612</name>
</gene>
<dbReference type="PROSITE" id="PS50164">
    <property type="entry name" value="GIY_YIG"/>
    <property type="match status" value="1"/>
</dbReference>
<dbReference type="RefSeq" id="WP_021935104.1">
    <property type="nucleotide sequence ID" value="NZ_CP096607.1"/>
</dbReference>
<comment type="similarity">
    <text evidence="1">Belongs to the UPF0213 family.</text>
</comment>
<protein>
    <submittedName>
        <fullName evidence="3">GIY-YIG catalytic domain protein</fullName>
    </submittedName>
</protein>
<evidence type="ECO:0000259" key="2">
    <source>
        <dbReference type="PROSITE" id="PS50164"/>
    </source>
</evidence>
<dbReference type="SUPFAM" id="SSF82771">
    <property type="entry name" value="GIY-YIG endonuclease"/>
    <property type="match status" value="1"/>
</dbReference>
<comment type="caution">
    <text evidence="3">The sequence shown here is derived from an EMBL/GenBank/DDBJ whole genome shotgun (WGS) entry which is preliminary data.</text>
</comment>
<evidence type="ECO:0000313" key="3">
    <source>
        <dbReference type="EMBL" id="KXI10870.1"/>
    </source>
</evidence>